<evidence type="ECO:0000256" key="1">
    <source>
        <dbReference type="SAM" id="MobiDB-lite"/>
    </source>
</evidence>
<dbReference type="AlphaFoldDB" id="A0A9N9U1B6"/>
<evidence type="ECO:0000313" key="4">
    <source>
        <dbReference type="Proteomes" id="UP000754883"/>
    </source>
</evidence>
<dbReference type="InterPro" id="IPR056867">
    <property type="entry name" value="LRR_15"/>
</dbReference>
<proteinExistence type="predicted"/>
<organism evidence="3 4">
    <name type="scientific">Clonostachys byssicola</name>
    <dbReference type="NCBI Taxonomy" id="160290"/>
    <lineage>
        <taxon>Eukaryota</taxon>
        <taxon>Fungi</taxon>
        <taxon>Dikarya</taxon>
        <taxon>Ascomycota</taxon>
        <taxon>Pezizomycotina</taxon>
        <taxon>Sordariomycetes</taxon>
        <taxon>Hypocreomycetidae</taxon>
        <taxon>Hypocreales</taxon>
        <taxon>Bionectriaceae</taxon>
        <taxon>Clonostachys</taxon>
    </lineage>
</organism>
<dbReference type="OrthoDB" id="5127893at2759"/>
<reference evidence="3" key="1">
    <citation type="submission" date="2021-10" db="EMBL/GenBank/DDBJ databases">
        <authorList>
            <person name="Piombo E."/>
        </authorList>
    </citation>
    <scope>NUCLEOTIDE SEQUENCE</scope>
</reference>
<feature type="domain" description="Leucine-rich repeat" evidence="2">
    <location>
        <begin position="100"/>
        <end position="417"/>
    </location>
</feature>
<name>A0A9N9U1B6_9HYPO</name>
<comment type="caution">
    <text evidence="3">The sequence shown here is derived from an EMBL/GenBank/DDBJ whole genome shotgun (WGS) entry which is preliminary data.</text>
</comment>
<accession>A0A9N9U1B6</accession>
<dbReference type="Pfam" id="PF24969">
    <property type="entry name" value="LRR_15"/>
    <property type="match status" value="1"/>
</dbReference>
<evidence type="ECO:0000313" key="3">
    <source>
        <dbReference type="EMBL" id="CAG9971391.1"/>
    </source>
</evidence>
<evidence type="ECO:0000259" key="2">
    <source>
        <dbReference type="Pfam" id="PF24969"/>
    </source>
</evidence>
<protein>
    <recommendedName>
        <fullName evidence="2">Leucine-rich repeat domain-containing protein</fullName>
    </recommendedName>
</protein>
<sequence length="568" mass="65325">MDRIQSAALSPHISPSASIKEQQGQVRSNRTTLLTLPPELQTKIFLHLAVSWGKSTIQEVLRTCKQLYEVALPISVSIFRNTINQTEGQGPCSTTRNIQFLRYILVSKPWLAKDVRTVVFGRISSRDGEGNDKEERPSQASITEEETAIYQQHIEFILGQLPSGYTERWTAEWVEDLKSGTSDAQAALILLACPNIHTLLYEMPDQPRHFTHLLSLVHNLTEINASIRTHDHSKMIIPLSNLQDVFHETMDYKHGYSEFGMEAPEFFTFPRLRYYECILAHVWSNVEGRFERLPRASSSVEEIILHASYINKDTLDGMLGACKALRKFEFTHFPLNRELGTPCLMMPRDVMDAILPHASTFESLYLNMEETWDKEWKWVGCPERLYMGMGLRQMCMLKRLEIGMQALTGMLVCDPDTPNPPAPNMPVRVKGAPKIADCLPESLECLKIYECGMPILDQAAELIRVIEQGHGFMRLTYIGLLFNGWKMDPDKDFPQVRKLTCNASHVRLDISFREELLYLCELGETVRLPDDDQRNRNITSRIYAPHIRKRYREVRGQPDFWLWCDADM</sequence>
<gene>
    <name evidence="3" type="ORF">CBYS24578_00000435</name>
</gene>
<dbReference type="Proteomes" id="UP000754883">
    <property type="component" value="Unassembled WGS sequence"/>
</dbReference>
<dbReference type="EMBL" id="CABFNO020001240">
    <property type="protein sequence ID" value="CAG9971391.1"/>
    <property type="molecule type" value="Genomic_DNA"/>
</dbReference>
<feature type="region of interest" description="Disordered" evidence="1">
    <location>
        <begin position="1"/>
        <end position="21"/>
    </location>
</feature>
<keyword evidence="4" id="KW-1185">Reference proteome</keyword>